<keyword evidence="1" id="KW-0812">Transmembrane</keyword>
<feature type="transmembrane region" description="Helical" evidence="1">
    <location>
        <begin position="157"/>
        <end position="174"/>
    </location>
</feature>
<dbReference type="RefSeq" id="WP_075756211.1">
    <property type="nucleotide sequence ID" value="NZ_CP146991.1"/>
</dbReference>
<organism evidence="2 3">
    <name type="scientific">Sporomusa sphaeroides DSM 2875</name>
    <dbReference type="NCBI Taxonomy" id="1337886"/>
    <lineage>
        <taxon>Bacteria</taxon>
        <taxon>Bacillati</taxon>
        <taxon>Bacillota</taxon>
        <taxon>Negativicutes</taxon>
        <taxon>Selenomonadales</taxon>
        <taxon>Sporomusaceae</taxon>
        <taxon>Sporomusa</taxon>
    </lineage>
</organism>
<protein>
    <submittedName>
        <fullName evidence="2">Uncharacterized protein</fullName>
    </submittedName>
</protein>
<feature type="transmembrane region" description="Helical" evidence="1">
    <location>
        <begin position="186"/>
        <end position="210"/>
    </location>
</feature>
<feature type="transmembrane region" description="Helical" evidence="1">
    <location>
        <begin position="91"/>
        <end position="109"/>
    </location>
</feature>
<name>A0ABM9W206_9FIRM</name>
<proteinExistence type="predicted"/>
<comment type="caution">
    <text evidence="2">The sequence shown here is derived from an EMBL/GenBank/DDBJ whole genome shotgun (WGS) entry which is preliminary data.</text>
</comment>
<dbReference type="EMBL" id="FCOW01000008">
    <property type="protein sequence ID" value="CVK19213.1"/>
    <property type="molecule type" value="Genomic_DNA"/>
</dbReference>
<feature type="transmembrane region" description="Helical" evidence="1">
    <location>
        <begin position="258"/>
        <end position="275"/>
    </location>
</feature>
<gene>
    <name evidence="2" type="ORF">SSPH_01862</name>
</gene>
<evidence type="ECO:0000256" key="1">
    <source>
        <dbReference type="SAM" id="Phobius"/>
    </source>
</evidence>
<evidence type="ECO:0000313" key="2">
    <source>
        <dbReference type="EMBL" id="CVK19213.1"/>
    </source>
</evidence>
<accession>A0ABM9W206</accession>
<feature type="transmembrane region" description="Helical" evidence="1">
    <location>
        <begin position="130"/>
        <end position="151"/>
    </location>
</feature>
<dbReference type="Proteomes" id="UP000245702">
    <property type="component" value="Unassembled WGS sequence"/>
</dbReference>
<evidence type="ECO:0000313" key="3">
    <source>
        <dbReference type="Proteomes" id="UP000245702"/>
    </source>
</evidence>
<keyword evidence="1" id="KW-1133">Transmembrane helix</keyword>
<feature type="transmembrane region" description="Helical" evidence="1">
    <location>
        <begin position="6"/>
        <end position="25"/>
    </location>
</feature>
<keyword evidence="3" id="KW-1185">Reference proteome</keyword>
<keyword evidence="1" id="KW-0472">Membrane</keyword>
<reference evidence="2 3" key="1">
    <citation type="submission" date="2016-01" db="EMBL/GenBank/DDBJ databases">
        <authorList>
            <person name="Brown R."/>
        </authorList>
    </citation>
    <scope>NUCLEOTIDE SEQUENCE [LARGE SCALE GENOMIC DNA]</scope>
    <source>
        <strain evidence="2">Sporomusa sphaeroides DSM 2875</strain>
    </source>
</reference>
<feature type="transmembrane region" description="Helical" evidence="1">
    <location>
        <begin position="66"/>
        <end position="85"/>
    </location>
</feature>
<sequence length="293" mass="33979">MNYIIMFFVAIPLFIIVCQISRILFKRVKRFNRKYTFIKVKKPLNKSISWTQRVYKGNRFIKKYPFGTFSWAMFIFSLTACDYFPEFINFIKKYSILKYAILIWILYYFQSGSKYIRKESKKINRILVTIVLTILTCLAISPTWLTFLSIISNNADFFLVIIGILFCFLPLYYITLSMLDILENPLLRVLIGYIYSILIAVYTALAIGIYNFEIGEATGDLSTYTGIVKMIINGITYLSQTSLKDIVMPNETINVNRIIQILIGGYGTLVIAYINRIASSPKEKSEINHEQAK</sequence>